<evidence type="ECO:0000259" key="7">
    <source>
        <dbReference type="PROSITE" id="PS50014"/>
    </source>
</evidence>
<dbReference type="EMBL" id="HBGK01026655">
    <property type="protein sequence ID" value="CAD9284871.1"/>
    <property type="molecule type" value="Transcribed_RNA"/>
</dbReference>
<dbReference type="InterPro" id="IPR018359">
    <property type="entry name" value="Bromodomain_CS"/>
</dbReference>
<proteinExistence type="predicted"/>
<dbReference type="PROSITE" id="PS00633">
    <property type="entry name" value="BROMODOMAIN_1"/>
    <property type="match status" value="1"/>
</dbReference>
<organism evidence="9">
    <name type="scientific">Grammatophora oceanica</name>
    <dbReference type="NCBI Taxonomy" id="210454"/>
    <lineage>
        <taxon>Eukaryota</taxon>
        <taxon>Sar</taxon>
        <taxon>Stramenopiles</taxon>
        <taxon>Ochrophyta</taxon>
        <taxon>Bacillariophyta</taxon>
        <taxon>Fragilariophyceae</taxon>
        <taxon>Fragilariophycidae</taxon>
        <taxon>Rhabdonematales</taxon>
        <taxon>Grammatophoraceae</taxon>
        <taxon>Grammatophora</taxon>
    </lineage>
</organism>
<feature type="region of interest" description="Disordered" evidence="6">
    <location>
        <begin position="276"/>
        <end position="305"/>
    </location>
</feature>
<feature type="compositionally biased region" description="Acidic residues" evidence="6">
    <location>
        <begin position="164"/>
        <end position="177"/>
    </location>
</feature>
<dbReference type="GO" id="GO:0005634">
    <property type="term" value="C:nucleus"/>
    <property type="evidence" value="ECO:0007669"/>
    <property type="project" value="UniProtKB-SubCell"/>
</dbReference>
<evidence type="ECO:0000256" key="6">
    <source>
        <dbReference type="SAM" id="MobiDB-lite"/>
    </source>
</evidence>
<protein>
    <recommendedName>
        <fullName evidence="10">Bromo domain-containing protein</fullName>
    </recommendedName>
</protein>
<feature type="region of interest" description="Disordered" evidence="6">
    <location>
        <begin position="219"/>
        <end position="240"/>
    </location>
</feature>
<evidence type="ECO:0000256" key="3">
    <source>
        <dbReference type="ARBA" id="ARBA00023117"/>
    </source>
</evidence>
<dbReference type="CDD" id="cd18793">
    <property type="entry name" value="SF2_C_SNF"/>
    <property type="match status" value="1"/>
</dbReference>
<keyword evidence="4" id="KW-0539">Nucleus</keyword>
<dbReference type="InterPro" id="IPR027417">
    <property type="entry name" value="P-loop_NTPase"/>
</dbReference>
<dbReference type="SUPFAM" id="SSF52540">
    <property type="entry name" value="P-loop containing nucleoside triphosphate hydrolases"/>
    <property type="match status" value="1"/>
</dbReference>
<feature type="compositionally biased region" description="Low complexity" evidence="6">
    <location>
        <begin position="280"/>
        <end position="299"/>
    </location>
</feature>
<name>A0A7S1V3F2_9STRA</name>
<keyword evidence="2" id="KW-0378">Hydrolase</keyword>
<dbReference type="InterPro" id="IPR049730">
    <property type="entry name" value="SNF2/RAD54-like_C"/>
</dbReference>
<dbReference type="InterPro" id="IPR036427">
    <property type="entry name" value="Bromodomain-like_sf"/>
</dbReference>
<keyword evidence="3 5" id="KW-0103">Bromodomain</keyword>
<dbReference type="PROSITE" id="PS51194">
    <property type="entry name" value="HELICASE_CTER"/>
    <property type="match status" value="1"/>
</dbReference>
<dbReference type="InterPro" id="IPR001487">
    <property type="entry name" value="Bromodomain"/>
</dbReference>
<dbReference type="Pfam" id="PF14619">
    <property type="entry name" value="SnAC"/>
    <property type="match status" value="1"/>
</dbReference>
<dbReference type="SMART" id="SM01314">
    <property type="entry name" value="SnAC"/>
    <property type="match status" value="1"/>
</dbReference>
<dbReference type="GO" id="GO:0016787">
    <property type="term" value="F:hydrolase activity"/>
    <property type="evidence" value="ECO:0007669"/>
    <property type="project" value="UniProtKB-KW"/>
</dbReference>
<dbReference type="InterPro" id="IPR001650">
    <property type="entry name" value="Helicase_C-like"/>
</dbReference>
<dbReference type="Pfam" id="PF00439">
    <property type="entry name" value="Bromodomain"/>
    <property type="match status" value="1"/>
</dbReference>
<evidence type="ECO:0000256" key="5">
    <source>
        <dbReference type="PROSITE-ProRule" id="PRU00035"/>
    </source>
</evidence>
<evidence type="ECO:0000313" key="9">
    <source>
        <dbReference type="EMBL" id="CAD9284871.1"/>
    </source>
</evidence>
<dbReference type="PANTHER" id="PTHR10799">
    <property type="entry name" value="SNF2/RAD54 HELICASE FAMILY"/>
    <property type="match status" value="1"/>
</dbReference>
<evidence type="ECO:0008006" key="10">
    <source>
        <dbReference type="Google" id="ProtNLM"/>
    </source>
</evidence>
<evidence type="ECO:0000259" key="8">
    <source>
        <dbReference type="PROSITE" id="PS51194"/>
    </source>
</evidence>
<dbReference type="GO" id="GO:0042393">
    <property type="term" value="F:histone binding"/>
    <property type="evidence" value="ECO:0007669"/>
    <property type="project" value="InterPro"/>
</dbReference>
<evidence type="ECO:0000256" key="2">
    <source>
        <dbReference type="ARBA" id="ARBA00022801"/>
    </source>
</evidence>
<reference evidence="9" key="1">
    <citation type="submission" date="2021-01" db="EMBL/GenBank/DDBJ databases">
        <authorList>
            <person name="Corre E."/>
            <person name="Pelletier E."/>
            <person name="Niang G."/>
            <person name="Scheremetjew M."/>
            <person name="Finn R."/>
            <person name="Kale V."/>
            <person name="Holt S."/>
            <person name="Cochrane G."/>
            <person name="Meng A."/>
            <person name="Brown T."/>
            <person name="Cohen L."/>
        </authorList>
    </citation>
    <scope>NUCLEOTIDE SEQUENCE</scope>
    <source>
        <strain evidence="9">CCMP 410</strain>
    </source>
</reference>
<sequence>MTILEDYFAYRGYATLRLDGSTPADEREKRMYKFNAPDSPYFIFLLSTRAGGLGLNLATADVVIIFDSDWNPMMDLQAQDRAHRIGQRNDVSVFRLVTYSPVEEKILNRASEKLNMSELVVEAGKFDKSSVEKDNSLERKKMMEVLLTDFDAAGTAKPAALEGASDDGDEDDDAASADSDKEDLNELLSNNEEDYNLYVGMDKESVSVVPPPSLFTDPSDVPEWIKNPTRPNGKAIGVETFDPTAGRKRKDVTYDDGLTEKQFLRMMDKQIIAEEKGKQANKAARAASASDSKSATASAPTSHQKPGLMTEWTFRKLINVCKSVIALKDPGTKRRLSDVFLEKPDPNTYPDYYQIIKKPIAINDILRKCRGHLYANLEEFWADWKILFSNAVQFNGEGSWVAVDAMALKKELERVMKKQGFEDQPPPPKKKKALRLKISLKKAKAKKAS</sequence>
<evidence type="ECO:0000256" key="4">
    <source>
        <dbReference type="ARBA" id="ARBA00023242"/>
    </source>
</evidence>
<gene>
    <name evidence="9" type="ORF">GOCE00092_LOCUS13783</name>
</gene>
<evidence type="ECO:0000256" key="1">
    <source>
        <dbReference type="ARBA" id="ARBA00004123"/>
    </source>
</evidence>
<comment type="subcellular location">
    <subcellularLocation>
        <location evidence="1">Nucleus</location>
    </subcellularLocation>
</comment>
<dbReference type="SMART" id="SM00297">
    <property type="entry name" value="BROMO"/>
    <property type="match status" value="1"/>
</dbReference>
<dbReference type="Gene3D" id="3.40.50.300">
    <property type="entry name" value="P-loop containing nucleotide triphosphate hydrolases"/>
    <property type="match status" value="1"/>
</dbReference>
<dbReference type="PROSITE" id="PS50014">
    <property type="entry name" value="BROMODOMAIN_2"/>
    <property type="match status" value="1"/>
</dbReference>
<dbReference type="InterPro" id="IPR029295">
    <property type="entry name" value="SnAC"/>
</dbReference>
<dbReference type="Gene3D" id="1.20.920.10">
    <property type="entry name" value="Bromodomain-like"/>
    <property type="match status" value="1"/>
</dbReference>
<dbReference type="SMART" id="SM00490">
    <property type="entry name" value="HELICc"/>
    <property type="match status" value="1"/>
</dbReference>
<feature type="domain" description="Helicase C-terminal" evidence="8">
    <location>
        <begin position="1"/>
        <end position="127"/>
    </location>
</feature>
<accession>A0A7S1V3F2</accession>
<feature type="domain" description="Bromo" evidence="7">
    <location>
        <begin position="332"/>
        <end position="402"/>
    </location>
</feature>
<feature type="region of interest" description="Disordered" evidence="6">
    <location>
        <begin position="158"/>
        <end position="186"/>
    </location>
</feature>
<dbReference type="AlphaFoldDB" id="A0A7S1V3F2"/>
<dbReference type="Pfam" id="PF00271">
    <property type="entry name" value="Helicase_C"/>
    <property type="match status" value="1"/>
</dbReference>
<dbReference type="PRINTS" id="PR00503">
    <property type="entry name" value="BROMODOMAIN"/>
</dbReference>
<dbReference type="SUPFAM" id="SSF47370">
    <property type="entry name" value="Bromodomain"/>
    <property type="match status" value="1"/>
</dbReference>